<dbReference type="Pfam" id="PF08265">
    <property type="entry name" value="YL1_C"/>
    <property type="match status" value="1"/>
</dbReference>
<feature type="domain" description="Vps72/YL1 C-terminal" evidence="3">
    <location>
        <begin position="673"/>
        <end position="702"/>
    </location>
</feature>
<feature type="region of interest" description="Disordered" evidence="2">
    <location>
        <begin position="369"/>
        <end position="502"/>
    </location>
</feature>
<name>A0A168A6E8_9EURO</name>
<feature type="compositionally biased region" description="Basic and acidic residues" evidence="2">
    <location>
        <begin position="1"/>
        <end position="14"/>
    </location>
</feature>
<keyword evidence="5" id="KW-1185">Reference proteome</keyword>
<organism evidence="4 5">
    <name type="scientific">Ascosphaera apis ARSEF 7405</name>
    <dbReference type="NCBI Taxonomy" id="392613"/>
    <lineage>
        <taxon>Eukaryota</taxon>
        <taxon>Fungi</taxon>
        <taxon>Dikarya</taxon>
        <taxon>Ascomycota</taxon>
        <taxon>Pezizomycotina</taxon>
        <taxon>Eurotiomycetes</taxon>
        <taxon>Eurotiomycetidae</taxon>
        <taxon>Onygenales</taxon>
        <taxon>Ascosphaeraceae</taxon>
        <taxon>Ascosphaera</taxon>
    </lineage>
</organism>
<feature type="region of interest" description="Disordered" evidence="2">
    <location>
        <begin position="874"/>
        <end position="969"/>
    </location>
</feature>
<sequence length="969" mass="103336">MASSDVEMKDRPSEEAASSSSDEEPSLAITRSRRSTAGARMSALIDAEADDELALLFAEDEDDAEFELGRRKRGGLPGEEGEDEDEGEEDDAEDIDMSSSSDDDEDKGPNAPENEELEGEQELLRQTRAEAKRKKKKADESLRLTALRKRAMVSSAAARASKSAKAEAESAGAARQAELTAAEEAAALAKKRKKSERTSWLPTIDDIPTRSSSRRQTMANKEQTHARLKDSEEKRVRLIATMEKAAKRKEKLKAKVMTQADRLEEAKRTERLNSKSLNRWEEMERKRIEEQQERLRALQNRRLEGAVVTYWSGPAKWADGKLVQVGITEVHEREEPVSKKRKLKDIVEGKAGKAGKLNRNSIGPVIEAIKTEDNTRPNTAQNAVVESEPVSAVSGSTAFPDSSRPQSRGQPQDNGFRAQISSPAENDDSSTALLKNGDPQITPSSHQSPEPLTDSQVQRSQPISVVPADPPLNQNQDQSLPQNDKGASSCASNTPPIVPAGQDTQFASAIPKHEADSKPVSAIFAAPPCHHDSMNIASNRLLPLASVHAHSIPLYQSLDSHTIQQTQSSGQGLSSVPPTGVAPVSTTESQAPLQPIIPEPMDIDETPHVPVIEHTSRESYIFTDIDHLTTEQKAEYAVFLENQNPQDQPPAARTTTSRSKSTKPPRSSKPVVELCPITSKPAKYRDPLTNLAYASALAYKEIHETLNNRYAWSSVLGCFCGPIGVGARGVPERFLAPNTVPKDIINVDTDDDAGGVSETVDGNKSGSTSVAGTGTAGNGTPVSASAVQQQQQPQIQSQPQNEQKPMVGMQQPQQQPIQQTATPVGGVAVSGSSAPASGSATPTAGGHALPGTTNQGGLQPAVSSMSYVPATAPTPTTVPVSTPSAAPQTSFPSGPAVTGVHTSTAAVPAPTPTPTTSNPMTIPAHAPMSSSGESKIQAPVQTSAATTLSSASTQTQSPNIESTRQQEKP</sequence>
<feature type="compositionally biased region" description="Low complexity" evidence="2">
    <location>
        <begin position="941"/>
        <end position="957"/>
    </location>
</feature>
<dbReference type="SMART" id="SM00993">
    <property type="entry name" value="YL1_C"/>
    <property type="match status" value="1"/>
</dbReference>
<feature type="compositionally biased region" description="Low complexity" evidence="2">
    <location>
        <begin position="152"/>
        <end position="188"/>
    </location>
</feature>
<feature type="compositionally biased region" description="Polar residues" evidence="2">
    <location>
        <begin position="851"/>
        <end position="861"/>
    </location>
</feature>
<feature type="compositionally biased region" description="Low complexity" evidence="2">
    <location>
        <begin position="902"/>
        <end position="923"/>
    </location>
</feature>
<feature type="compositionally biased region" description="Polar residues" evidence="2">
    <location>
        <begin position="209"/>
        <end position="221"/>
    </location>
</feature>
<feature type="compositionally biased region" description="Low complexity" evidence="2">
    <location>
        <begin position="765"/>
        <end position="800"/>
    </location>
</feature>
<dbReference type="AlphaFoldDB" id="A0A168A6E8"/>
<dbReference type="GO" id="GO:0005634">
    <property type="term" value="C:nucleus"/>
    <property type="evidence" value="ECO:0007669"/>
    <property type="project" value="TreeGrafter"/>
</dbReference>
<dbReference type="EMBL" id="AZGZ01000008">
    <property type="protein sequence ID" value="KZZ93521.1"/>
    <property type="molecule type" value="Genomic_DNA"/>
</dbReference>
<feature type="compositionally biased region" description="Acidic residues" evidence="2">
    <location>
        <begin position="56"/>
        <end position="66"/>
    </location>
</feature>
<evidence type="ECO:0000256" key="1">
    <source>
        <dbReference type="ARBA" id="ARBA00006832"/>
    </source>
</evidence>
<feature type="compositionally biased region" description="Low complexity" evidence="2">
    <location>
        <begin position="383"/>
        <end position="396"/>
    </location>
</feature>
<feature type="region of interest" description="Disordered" evidence="2">
    <location>
        <begin position="641"/>
        <end position="671"/>
    </location>
</feature>
<protein>
    <submittedName>
        <fullName evidence="4">YL1 nuclear</fullName>
    </submittedName>
</protein>
<dbReference type="OrthoDB" id="3942062at2759"/>
<dbReference type="Proteomes" id="UP000242877">
    <property type="component" value="Unassembled WGS sequence"/>
</dbReference>
<dbReference type="InterPro" id="IPR013272">
    <property type="entry name" value="Vps72/YL1_C"/>
</dbReference>
<evidence type="ECO:0000259" key="3">
    <source>
        <dbReference type="SMART" id="SM00993"/>
    </source>
</evidence>
<dbReference type="InterPro" id="IPR046757">
    <property type="entry name" value="YL1_N"/>
</dbReference>
<feature type="region of interest" description="Disordered" evidence="2">
    <location>
        <begin position="1"/>
        <end position="40"/>
    </location>
</feature>
<evidence type="ECO:0000313" key="4">
    <source>
        <dbReference type="EMBL" id="KZZ93521.1"/>
    </source>
</evidence>
<feature type="compositionally biased region" description="Polar residues" evidence="2">
    <location>
        <begin position="472"/>
        <end position="495"/>
    </location>
</feature>
<feature type="compositionally biased region" description="Low complexity" evidence="2">
    <location>
        <begin position="653"/>
        <end position="670"/>
    </location>
</feature>
<feature type="region of interest" description="Disordered" evidence="2">
    <location>
        <begin position="746"/>
        <end position="861"/>
    </location>
</feature>
<feature type="compositionally biased region" description="Polar residues" evidence="2">
    <location>
        <begin position="397"/>
        <end position="463"/>
    </location>
</feature>
<proteinExistence type="inferred from homology"/>
<feature type="region of interest" description="Disordered" evidence="2">
    <location>
        <begin position="56"/>
        <end position="233"/>
    </location>
</feature>
<feature type="compositionally biased region" description="Acidic residues" evidence="2">
    <location>
        <begin position="79"/>
        <end position="106"/>
    </location>
</feature>
<evidence type="ECO:0000313" key="5">
    <source>
        <dbReference type="Proteomes" id="UP000242877"/>
    </source>
</evidence>
<feature type="compositionally biased region" description="Basic and acidic residues" evidence="2">
    <location>
        <begin position="222"/>
        <end position="233"/>
    </location>
</feature>
<feature type="compositionally biased region" description="Low complexity" evidence="2">
    <location>
        <begin position="874"/>
        <end position="887"/>
    </location>
</feature>
<dbReference type="Pfam" id="PF05764">
    <property type="entry name" value="YL1"/>
    <property type="match status" value="1"/>
</dbReference>
<feature type="compositionally biased region" description="Low complexity" evidence="2">
    <location>
        <begin position="564"/>
        <end position="575"/>
    </location>
</feature>
<comment type="caution">
    <text evidence="4">The sequence shown here is derived from an EMBL/GenBank/DDBJ whole genome shotgun (WGS) entry which is preliminary data.</text>
</comment>
<feature type="region of interest" description="Disordered" evidence="2">
    <location>
        <begin position="563"/>
        <end position="589"/>
    </location>
</feature>
<dbReference type="PANTHER" id="PTHR13275">
    <property type="entry name" value="YL-1 PROTEIN TRANSCRIPTION FACTOR-LIKE 1"/>
    <property type="match status" value="1"/>
</dbReference>
<evidence type="ECO:0000256" key="2">
    <source>
        <dbReference type="SAM" id="MobiDB-lite"/>
    </source>
</evidence>
<reference evidence="4 5" key="1">
    <citation type="journal article" date="2016" name="Genome Biol. Evol.">
        <title>Divergent and convergent evolution of fungal pathogenicity.</title>
        <authorList>
            <person name="Shang Y."/>
            <person name="Xiao G."/>
            <person name="Zheng P."/>
            <person name="Cen K."/>
            <person name="Zhan S."/>
            <person name="Wang C."/>
        </authorList>
    </citation>
    <scope>NUCLEOTIDE SEQUENCE [LARGE SCALE GENOMIC DNA]</scope>
    <source>
        <strain evidence="4 5">ARSEF 7405</strain>
    </source>
</reference>
<dbReference type="VEuPathDB" id="FungiDB:AAP_02313"/>
<comment type="similarity">
    <text evidence="1">Belongs to the VPS72/YL1 family.</text>
</comment>
<feature type="compositionally biased region" description="Low complexity" evidence="2">
    <location>
        <begin position="810"/>
        <end position="846"/>
    </location>
</feature>
<gene>
    <name evidence="4" type="ORF">AAP_02313</name>
</gene>
<accession>A0A168A6E8</accession>
<dbReference type="PANTHER" id="PTHR13275:SF4">
    <property type="entry name" value="VACUOLAR PROTEIN SORTING-ASSOCIATED PROTEIN 72 HOMOLOG"/>
    <property type="match status" value="1"/>
</dbReference>